<evidence type="ECO:0000313" key="2">
    <source>
        <dbReference type="EMBL" id="EOS51112.1"/>
    </source>
</evidence>
<feature type="compositionally biased region" description="Low complexity" evidence="1">
    <location>
        <begin position="158"/>
        <end position="172"/>
    </location>
</feature>
<feature type="compositionally biased region" description="Polar residues" evidence="1">
    <location>
        <begin position="118"/>
        <end position="136"/>
    </location>
</feature>
<keyword evidence="3" id="KW-1185">Reference proteome</keyword>
<dbReference type="HOGENOM" id="CLU_1413214_0_0_11"/>
<name>R9L5S7_9ACTN</name>
<accession>R9L5S7</accession>
<proteinExistence type="predicted"/>
<feature type="compositionally biased region" description="Basic and acidic residues" evidence="1">
    <location>
        <begin position="105"/>
        <end position="115"/>
    </location>
</feature>
<dbReference type="GeneID" id="82191011"/>
<gene>
    <name evidence="2" type="ORF">C811_01530</name>
</gene>
<dbReference type="RefSeq" id="WP_016309730.1">
    <property type="nucleotide sequence ID" value="NZ_KE159646.1"/>
</dbReference>
<dbReference type="AlphaFoldDB" id="R9L5S7"/>
<sequence>MIQITNVGTFGRRVGAKVVPTTAADGPFETDKATEAMLVAQGVAEYVDPTAAAANASQTQQAAPVSYDRMRKQELFDLAKDRGLYNGQYDDIAGKKLIELLKTSDEGASDGRTDDDPTTNPENGQTAATGDENGQSGEIDPETAENGENGAENGGNDAGSDGSDPAGDPDGAGSEGEDGEQPPVIDAEGVVE</sequence>
<protein>
    <recommendedName>
        <fullName evidence="4">Rho termination factor N-terminal domain-containing protein</fullName>
    </recommendedName>
</protein>
<reference evidence="2 3" key="1">
    <citation type="submission" date="2013-04" db="EMBL/GenBank/DDBJ databases">
        <title>The Genome Sequence of Enterorhabdus caecimuris B7.</title>
        <authorList>
            <consortium name="The Broad Institute Genomics Platform"/>
            <consortium name="The Broad Institute Genome Sequencing Center for Infectious Disease"/>
            <person name="Earl A."/>
            <person name="Xavier R."/>
            <person name="Elson C."/>
            <person name="Duck W."/>
            <person name="Walker B."/>
            <person name="Young S."/>
            <person name="Zeng Q."/>
            <person name="Gargeya S."/>
            <person name="Fitzgerald M."/>
            <person name="Haas B."/>
            <person name="Abouelleil A."/>
            <person name="Allen A.W."/>
            <person name="Alvarado L."/>
            <person name="Arachchi H.M."/>
            <person name="Berlin A.M."/>
            <person name="Chapman S.B."/>
            <person name="Gainer-Dewar J."/>
            <person name="Goldberg J."/>
            <person name="Griggs A."/>
            <person name="Gujja S."/>
            <person name="Hansen M."/>
            <person name="Howarth C."/>
            <person name="Imamovic A."/>
            <person name="Ireland A."/>
            <person name="Larimer J."/>
            <person name="McCowan C."/>
            <person name="Murphy C."/>
            <person name="Pearson M."/>
            <person name="Poon T.W."/>
            <person name="Priest M."/>
            <person name="Roberts A."/>
            <person name="Saif S."/>
            <person name="Shea T."/>
            <person name="Sisk P."/>
            <person name="Sykes S."/>
            <person name="Wortman J."/>
            <person name="Nusbaum C."/>
            <person name="Birren B."/>
        </authorList>
    </citation>
    <scope>NUCLEOTIDE SEQUENCE [LARGE SCALE GENOMIC DNA]</scope>
    <source>
        <strain evidence="2 3">B7</strain>
    </source>
</reference>
<comment type="caution">
    <text evidence="2">The sequence shown here is derived from an EMBL/GenBank/DDBJ whole genome shotgun (WGS) entry which is preliminary data.</text>
</comment>
<dbReference type="EMBL" id="ASSY01000008">
    <property type="protein sequence ID" value="EOS51112.1"/>
    <property type="molecule type" value="Genomic_DNA"/>
</dbReference>
<organism evidence="2 3">
    <name type="scientific">Adlercreutzia caecimuris B7</name>
    <dbReference type="NCBI Taxonomy" id="1235794"/>
    <lineage>
        <taxon>Bacteria</taxon>
        <taxon>Bacillati</taxon>
        <taxon>Actinomycetota</taxon>
        <taxon>Coriobacteriia</taxon>
        <taxon>Eggerthellales</taxon>
        <taxon>Eggerthellaceae</taxon>
        <taxon>Adlercreutzia</taxon>
    </lineage>
</organism>
<evidence type="ECO:0000256" key="1">
    <source>
        <dbReference type="SAM" id="MobiDB-lite"/>
    </source>
</evidence>
<dbReference type="Proteomes" id="UP000014204">
    <property type="component" value="Unassembled WGS sequence"/>
</dbReference>
<evidence type="ECO:0008006" key="4">
    <source>
        <dbReference type="Google" id="ProtNLM"/>
    </source>
</evidence>
<evidence type="ECO:0000313" key="3">
    <source>
        <dbReference type="Proteomes" id="UP000014204"/>
    </source>
</evidence>
<dbReference type="STRING" id="1235794.C811_01530"/>
<feature type="region of interest" description="Disordered" evidence="1">
    <location>
        <begin position="105"/>
        <end position="192"/>
    </location>
</feature>